<dbReference type="AlphaFoldDB" id="A0A5J5F723"/>
<evidence type="ECO:0000313" key="2">
    <source>
        <dbReference type="EMBL" id="KAA8912111.1"/>
    </source>
</evidence>
<comment type="caution">
    <text evidence="2">The sequence shown here is derived from an EMBL/GenBank/DDBJ whole genome shotgun (WGS) entry which is preliminary data.</text>
</comment>
<name>A0A5J5F723_9PEZI</name>
<keyword evidence="3" id="KW-1185">Reference proteome</keyword>
<organism evidence="2 3">
    <name type="scientific">Sphaerosporella brunnea</name>
    <dbReference type="NCBI Taxonomy" id="1250544"/>
    <lineage>
        <taxon>Eukaryota</taxon>
        <taxon>Fungi</taxon>
        <taxon>Dikarya</taxon>
        <taxon>Ascomycota</taxon>
        <taxon>Pezizomycotina</taxon>
        <taxon>Pezizomycetes</taxon>
        <taxon>Pezizales</taxon>
        <taxon>Pyronemataceae</taxon>
        <taxon>Sphaerosporella</taxon>
    </lineage>
</organism>
<evidence type="ECO:0000313" key="3">
    <source>
        <dbReference type="Proteomes" id="UP000326924"/>
    </source>
</evidence>
<accession>A0A5J5F723</accession>
<feature type="region of interest" description="Disordered" evidence="1">
    <location>
        <begin position="1"/>
        <end position="49"/>
    </location>
</feature>
<dbReference type="InParanoid" id="A0A5J5F723"/>
<dbReference type="Proteomes" id="UP000326924">
    <property type="component" value="Unassembled WGS sequence"/>
</dbReference>
<dbReference type="EMBL" id="VXIS01000028">
    <property type="protein sequence ID" value="KAA8912111.1"/>
    <property type="molecule type" value="Genomic_DNA"/>
</dbReference>
<gene>
    <name evidence="2" type="ORF">FN846DRAFT_887409</name>
</gene>
<evidence type="ECO:0000256" key="1">
    <source>
        <dbReference type="SAM" id="MobiDB-lite"/>
    </source>
</evidence>
<feature type="compositionally biased region" description="Basic residues" evidence="1">
    <location>
        <begin position="25"/>
        <end position="34"/>
    </location>
</feature>
<protein>
    <submittedName>
        <fullName evidence="2">Uncharacterized protein</fullName>
    </submittedName>
</protein>
<sequence>MNFYNRDEADEDEGGTLSGAESRTTRRRRRRRSKRMSETVKRPRLRRPRMKSCEMLPGDLQEEQHLSFRSTHHGAKRGVSQSTLLPSIVPLENTFNTKRSLCRPTQRASSDGTPLQELWVSAGDILGLCNPLSKPQVLPRAYAPQGGLMTVTPLCSRAGAQCCTRVENPRRGSRSRENRAVSKCLAGLVAVSTVLVRSRHSRCYDSVFIVMVLAHLGAPARPSAQFTMQTGSSPAPERFSPGPAWSREAAVIVGQYRHFRASSTVLGVSRSFPEGSNFGGFLSFHLYTSQHRSTSNRPVPSRVNVSFVSLLLPCHPGCQCRCYRCHQNADSKRRDAEAQSDVPELPKMCVLEDNTDNDGEEAGSDAADVADVTGVFDALLVYDLHVRVAVGIPAVERGEDRGGQSKLRRSQCLTILMLNFRVSGDVAANAQSL</sequence>
<reference evidence="2 3" key="1">
    <citation type="submission" date="2019-09" db="EMBL/GenBank/DDBJ databases">
        <title>Draft genome of the ectomycorrhizal ascomycete Sphaerosporella brunnea.</title>
        <authorList>
            <consortium name="DOE Joint Genome Institute"/>
            <person name="Benucci G.M."/>
            <person name="Marozzi G."/>
            <person name="Antonielli L."/>
            <person name="Sanchez S."/>
            <person name="Marco P."/>
            <person name="Wang X."/>
            <person name="Falini L.B."/>
            <person name="Barry K."/>
            <person name="Haridas S."/>
            <person name="Lipzen A."/>
            <person name="Labutti K."/>
            <person name="Grigoriev I.V."/>
            <person name="Murat C."/>
            <person name="Martin F."/>
            <person name="Albertini E."/>
            <person name="Donnini D."/>
            <person name="Bonito G."/>
        </authorList>
    </citation>
    <scope>NUCLEOTIDE SEQUENCE [LARGE SCALE GENOMIC DNA]</scope>
    <source>
        <strain evidence="2 3">Sb_GMNB300</strain>
    </source>
</reference>
<proteinExistence type="predicted"/>